<reference evidence="1" key="1">
    <citation type="submission" date="2014-12" db="EMBL/GenBank/DDBJ databases">
        <title>Insight into the proteome of Arion vulgaris.</title>
        <authorList>
            <person name="Aradska J."/>
            <person name="Bulat T."/>
            <person name="Smidak R."/>
            <person name="Sarate P."/>
            <person name="Gangsoo J."/>
            <person name="Sialana F."/>
            <person name="Bilban M."/>
            <person name="Lubec G."/>
        </authorList>
    </citation>
    <scope>NUCLEOTIDE SEQUENCE</scope>
    <source>
        <tissue evidence="1">Skin</tissue>
    </source>
</reference>
<name>A0A0B6Y0B9_9EUPU</name>
<accession>A0A0B6Y0B9</accession>
<proteinExistence type="predicted"/>
<dbReference type="AlphaFoldDB" id="A0A0B6Y0B9"/>
<protein>
    <submittedName>
        <fullName evidence="1">Uncharacterized protein</fullName>
    </submittedName>
</protein>
<evidence type="ECO:0000313" key="1">
    <source>
        <dbReference type="EMBL" id="CEK49568.1"/>
    </source>
</evidence>
<gene>
    <name evidence="1" type="primary">ORF8190</name>
</gene>
<feature type="non-terminal residue" evidence="1">
    <location>
        <position position="62"/>
    </location>
</feature>
<dbReference type="EMBL" id="HACG01002703">
    <property type="protein sequence ID" value="CEK49568.1"/>
    <property type="molecule type" value="Transcribed_RNA"/>
</dbReference>
<organism evidence="1">
    <name type="scientific">Arion vulgaris</name>
    <dbReference type="NCBI Taxonomy" id="1028688"/>
    <lineage>
        <taxon>Eukaryota</taxon>
        <taxon>Metazoa</taxon>
        <taxon>Spiralia</taxon>
        <taxon>Lophotrochozoa</taxon>
        <taxon>Mollusca</taxon>
        <taxon>Gastropoda</taxon>
        <taxon>Heterobranchia</taxon>
        <taxon>Euthyneura</taxon>
        <taxon>Panpulmonata</taxon>
        <taxon>Eupulmonata</taxon>
        <taxon>Stylommatophora</taxon>
        <taxon>Helicina</taxon>
        <taxon>Arionoidea</taxon>
        <taxon>Arionidae</taxon>
        <taxon>Arion</taxon>
    </lineage>
</organism>
<sequence>MKIYRTCIKTVQDSTSSRSKLSNVVSAGGSWRLCHSFMKPYLALLALTLSTAITAHCDTAYS</sequence>